<evidence type="ECO:0000256" key="9">
    <source>
        <dbReference type="SAM" id="Phobius"/>
    </source>
</evidence>
<feature type="domain" description="Amino acid transporter transmembrane" evidence="10">
    <location>
        <begin position="27"/>
        <end position="440"/>
    </location>
</feature>
<evidence type="ECO:0000313" key="12">
    <source>
        <dbReference type="Proteomes" id="UP001219567"/>
    </source>
</evidence>
<evidence type="ECO:0000256" key="7">
    <source>
        <dbReference type="ARBA" id="ARBA00022989"/>
    </source>
</evidence>
<feature type="transmembrane region" description="Helical" evidence="9">
    <location>
        <begin position="183"/>
        <end position="201"/>
    </location>
</feature>
<keyword evidence="8 9" id="KW-0472">Membrane</keyword>
<evidence type="ECO:0000313" key="11">
    <source>
        <dbReference type="EMBL" id="WFC98409.1"/>
    </source>
</evidence>
<dbReference type="GO" id="GO:0015194">
    <property type="term" value="F:L-serine transmembrane transporter activity"/>
    <property type="evidence" value="ECO:0007669"/>
    <property type="project" value="TreeGrafter"/>
</dbReference>
<feature type="transmembrane region" description="Helical" evidence="9">
    <location>
        <begin position="429"/>
        <end position="448"/>
    </location>
</feature>
<comment type="similarity">
    <text evidence="2">Belongs to the amino acid/polyamine transporter 2 family.</text>
</comment>
<dbReference type="InterPro" id="IPR013057">
    <property type="entry name" value="AA_transpt_TM"/>
</dbReference>
<dbReference type="GO" id="GO:0061459">
    <property type="term" value="F:L-arginine transmembrane transporter activity"/>
    <property type="evidence" value="ECO:0007669"/>
    <property type="project" value="TreeGrafter"/>
</dbReference>
<reference evidence="11 12" key="1">
    <citation type="submission" date="2023-03" db="EMBL/GenBank/DDBJ databases">
        <title>Mating type loci evolution in Malassezia.</title>
        <authorList>
            <person name="Coelho M.A."/>
        </authorList>
    </citation>
    <scope>NUCLEOTIDE SEQUENCE [LARGE SCALE GENOMIC DNA]</scope>
    <source>
        <strain evidence="11 12">CBS 9725</strain>
    </source>
</reference>
<keyword evidence="5 9" id="KW-0812">Transmembrane</keyword>
<feature type="transmembrane region" description="Helical" evidence="9">
    <location>
        <begin position="292"/>
        <end position="314"/>
    </location>
</feature>
<dbReference type="Pfam" id="PF01490">
    <property type="entry name" value="Aa_trans"/>
    <property type="match status" value="1"/>
</dbReference>
<evidence type="ECO:0000256" key="6">
    <source>
        <dbReference type="ARBA" id="ARBA00022970"/>
    </source>
</evidence>
<evidence type="ECO:0000256" key="2">
    <source>
        <dbReference type="ARBA" id="ARBA00008066"/>
    </source>
</evidence>
<proteinExistence type="inferred from homology"/>
<dbReference type="GO" id="GO:0005290">
    <property type="term" value="F:L-histidine transmembrane transporter activity"/>
    <property type="evidence" value="ECO:0007669"/>
    <property type="project" value="TreeGrafter"/>
</dbReference>
<feature type="transmembrane region" description="Helical" evidence="9">
    <location>
        <begin position="111"/>
        <end position="131"/>
    </location>
</feature>
<evidence type="ECO:0000256" key="4">
    <source>
        <dbReference type="ARBA" id="ARBA00022554"/>
    </source>
</evidence>
<feature type="transmembrane region" description="Helical" evidence="9">
    <location>
        <begin position="368"/>
        <end position="385"/>
    </location>
</feature>
<organism evidence="11 12">
    <name type="scientific">Malassezia yamatoensis</name>
    <dbReference type="NCBI Taxonomy" id="253288"/>
    <lineage>
        <taxon>Eukaryota</taxon>
        <taxon>Fungi</taxon>
        <taxon>Dikarya</taxon>
        <taxon>Basidiomycota</taxon>
        <taxon>Ustilaginomycotina</taxon>
        <taxon>Malasseziomycetes</taxon>
        <taxon>Malasseziales</taxon>
        <taxon>Malasseziaceae</taxon>
        <taxon>Malassezia</taxon>
    </lineage>
</organism>
<dbReference type="AlphaFoldDB" id="A0AAJ5YXS8"/>
<feature type="transmembrane region" description="Helical" evidence="9">
    <location>
        <begin position="151"/>
        <end position="171"/>
    </location>
</feature>
<keyword evidence="3" id="KW-0813">Transport</keyword>
<feature type="transmembrane region" description="Helical" evidence="9">
    <location>
        <begin position="29"/>
        <end position="51"/>
    </location>
</feature>
<evidence type="ECO:0000259" key="10">
    <source>
        <dbReference type="Pfam" id="PF01490"/>
    </source>
</evidence>
<gene>
    <name evidence="11" type="ORF">MYAM1_001136</name>
</gene>
<dbReference type="EMBL" id="CP119943">
    <property type="protein sequence ID" value="WFC98409.1"/>
    <property type="molecule type" value="Genomic_DNA"/>
</dbReference>
<evidence type="ECO:0000256" key="1">
    <source>
        <dbReference type="ARBA" id="ARBA00004128"/>
    </source>
</evidence>
<evidence type="ECO:0000256" key="5">
    <source>
        <dbReference type="ARBA" id="ARBA00022692"/>
    </source>
</evidence>
<name>A0AAJ5YXS8_9BASI</name>
<dbReference type="GO" id="GO:0005302">
    <property type="term" value="F:L-tyrosine transmembrane transporter activity"/>
    <property type="evidence" value="ECO:0007669"/>
    <property type="project" value="TreeGrafter"/>
</dbReference>
<dbReference type="GO" id="GO:0005313">
    <property type="term" value="F:L-glutamate transmembrane transporter activity"/>
    <property type="evidence" value="ECO:0007669"/>
    <property type="project" value="TreeGrafter"/>
</dbReference>
<dbReference type="GO" id="GO:0000329">
    <property type="term" value="C:fungal-type vacuole membrane"/>
    <property type="evidence" value="ECO:0007669"/>
    <property type="project" value="TreeGrafter"/>
</dbReference>
<dbReference type="PANTHER" id="PTHR22950">
    <property type="entry name" value="AMINO ACID TRANSPORTER"/>
    <property type="match status" value="1"/>
</dbReference>
<sequence>MRDSSRERRRTGVLALNEDGEQDEGSATIMASVSGLTNTIIGAGMLALPHAYAKMGWLLGTVLLLLCAAVTNFGLYLVKLSEQRLNYRAQSFYDLTTRAMPSAVWCFDATIFIKCFGVAVSYLVICGHLLPQVVSSFAMVLFDDTVQISKLLLSKTMWVMAALAMVSPACFYRKLYQMRAIGYLNIAAVLYLLVIMLYYFMSNNARSSLSPPGEISAVLVSKDLLTSLPIMLFAYTCAQNILPVYYELQDSTVERCTTVTVVSVGSSAMVYVFVALIGYATFGANVGDNIIAMYPASSLFVCIGKLSVIALTLSSFPMQLYPCRASLINLLEYNRVVTPSSVSEEQSLQQDIDQIDPVQHHELDDRRWCVITIALMGAALLVSLLTDDLSVVLGIVGSLGSTTISFILPAILYCRIFEDEANSNMRSSAFFLGLCGGLLLVLALSVNISKLVYGA</sequence>
<keyword evidence="6" id="KW-0029">Amino-acid transport</keyword>
<feature type="transmembrane region" description="Helical" evidence="9">
    <location>
        <begin position="57"/>
        <end position="78"/>
    </location>
</feature>
<evidence type="ECO:0000256" key="8">
    <source>
        <dbReference type="ARBA" id="ARBA00023136"/>
    </source>
</evidence>
<evidence type="ECO:0000256" key="3">
    <source>
        <dbReference type="ARBA" id="ARBA00022448"/>
    </source>
</evidence>
<keyword evidence="7 9" id="KW-1133">Transmembrane helix</keyword>
<dbReference type="GO" id="GO:0015189">
    <property type="term" value="F:L-lysine transmembrane transporter activity"/>
    <property type="evidence" value="ECO:0007669"/>
    <property type="project" value="TreeGrafter"/>
</dbReference>
<feature type="transmembrane region" description="Helical" evidence="9">
    <location>
        <begin position="228"/>
        <end position="246"/>
    </location>
</feature>
<feature type="transmembrane region" description="Helical" evidence="9">
    <location>
        <begin position="391"/>
        <end position="417"/>
    </location>
</feature>
<keyword evidence="4" id="KW-0926">Vacuole</keyword>
<protein>
    <recommendedName>
        <fullName evidence="10">Amino acid transporter transmembrane domain-containing protein</fullName>
    </recommendedName>
</protein>
<dbReference type="Proteomes" id="UP001219567">
    <property type="component" value="Chromosome 1"/>
</dbReference>
<feature type="transmembrane region" description="Helical" evidence="9">
    <location>
        <begin position="258"/>
        <end position="280"/>
    </location>
</feature>
<keyword evidence="12" id="KW-1185">Reference proteome</keyword>
<dbReference type="PANTHER" id="PTHR22950:SF678">
    <property type="entry name" value="VACUOLAR AMINO ACID TRANSPORTER 5-RELATED"/>
    <property type="match status" value="1"/>
</dbReference>
<comment type="subcellular location">
    <subcellularLocation>
        <location evidence="1">Vacuole membrane</location>
        <topology evidence="1">Multi-pass membrane protein</topology>
    </subcellularLocation>
</comment>
<accession>A0AAJ5YXS8</accession>